<name>A0A8J9UX08_9NEOP</name>
<evidence type="ECO:0000256" key="1">
    <source>
        <dbReference type="SAM" id="SignalP"/>
    </source>
</evidence>
<dbReference type="Proteomes" id="UP000838878">
    <property type="component" value="Chromosome 6"/>
</dbReference>
<sequence length="195" mass="22324">MWAATLILLALSLDVVNMDVQLSERARVPNRHQPRTSACNTSVTYDKVLLKEVTLRSTYVFTGKVFGVNFANKTRIYRVIIRRVLKGDLSDIGVNVTFGRAKSLRFSDATILVQSVKPFKCPPLRLRTYAIFLTERKHTALSLYLVMEPVLLTLRNIDIIEAAIKGKLLEISLQLDNDNTRLYDLETMKFLKYEE</sequence>
<accession>A0A8J9UX08</accession>
<feature type="chain" id="PRO_5035459607" evidence="1">
    <location>
        <begin position="19"/>
        <end position="195"/>
    </location>
</feature>
<feature type="signal peptide" evidence="1">
    <location>
        <begin position="1"/>
        <end position="18"/>
    </location>
</feature>
<keyword evidence="1" id="KW-0732">Signal</keyword>
<evidence type="ECO:0000313" key="3">
    <source>
        <dbReference type="Proteomes" id="UP000838878"/>
    </source>
</evidence>
<keyword evidence="3" id="KW-1185">Reference proteome</keyword>
<reference evidence="2" key="1">
    <citation type="submission" date="2021-12" db="EMBL/GenBank/DDBJ databases">
        <authorList>
            <person name="Martin H S."/>
        </authorList>
    </citation>
    <scope>NUCLEOTIDE SEQUENCE</scope>
</reference>
<dbReference type="EMBL" id="OV170226">
    <property type="protein sequence ID" value="CAH0727342.1"/>
    <property type="molecule type" value="Genomic_DNA"/>
</dbReference>
<dbReference type="AlphaFoldDB" id="A0A8J9UX08"/>
<proteinExistence type="predicted"/>
<organism evidence="2 3">
    <name type="scientific">Brenthis ino</name>
    <name type="common">lesser marbled fritillary</name>
    <dbReference type="NCBI Taxonomy" id="405034"/>
    <lineage>
        <taxon>Eukaryota</taxon>
        <taxon>Metazoa</taxon>
        <taxon>Ecdysozoa</taxon>
        <taxon>Arthropoda</taxon>
        <taxon>Hexapoda</taxon>
        <taxon>Insecta</taxon>
        <taxon>Pterygota</taxon>
        <taxon>Neoptera</taxon>
        <taxon>Endopterygota</taxon>
        <taxon>Lepidoptera</taxon>
        <taxon>Glossata</taxon>
        <taxon>Ditrysia</taxon>
        <taxon>Papilionoidea</taxon>
        <taxon>Nymphalidae</taxon>
        <taxon>Heliconiinae</taxon>
        <taxon>Argynnini</taxon>
        <taxon>Brenthis</taxon>
    </lineage>
</organism>
<feature type="non-terminal residue" evidence="2">
    <location>
        <position position="195"/>
    </location>
</feature>
<protein>
    <submittedName>
        <fullName evidence="2">Uncharacterized protein</fullName>
    </submittedName>
</protein>
<dbReference type="OrthoDB" id="7411659at2759"/>
<evidence type="ECO:0000313" key="2">
    <source>
        <dbReference type="EMBL" id="CAH0727342.1"/>
    </source>
</evidence>
<gene>
    <name evidence="2" type="ORF">BINO364_LOCUS12697</name>
</gene>